<comment type="caution">
    <text evidence="2">The sequence shown here is derived from an EMBL/GenBank/DDBJ whole genome shotgun (WGS) entry which is preliminary data.</text>
</comment>
<evidence type="ECO:0000313" key="2">
    <source>
        <dbReference type="EMBL" id="CAF4252116.1"/>
    </source>
</evidence>
<accession>A0A8S2SZY4</accession>
<feature type="non-terminal residue" evidence="2">
    <location>
        <position position="1"/>
    </location>
</feature>
<proteinExistence type="predicted"/>
<protein>
    <recommendedName>
        <fullName evidence="1">Exocyst complex component Sec3 coiled-coil domain-containing protein</fullName>
    </recommendedName>
</protein>
<evidence type="ECO:0000313" key="4">
    <source>
        <dbReference type="EMBL" id="CAF5181806.1"/>
    </source>
</evidence>
<evidence type="ECO:0000259" key="1">
    <source>
        <dbReference type="Pfam" id="PF09763"/>
    </source>
</evidence>
<dbReference type="Proteomes" id="UP000681967">
    <property type="component" value="Unassembled WGS sequence"/>
</dbReference>
<feature type="domain" description="Exocyst complex component Sec3 coiled-coil" evidence="1">
    <location>
        <begin position="3"/>
        <end position="60"/>
    </location>
</feature>
<gene>
    <name evidence="3" type="ORF">BYL167_LOCUS78920</name>
    <name evidence="4" type="ORF">BYL167_LOCUS79079</name>
    <name evidence="2" type="ORF">GIL414_LOCUS23744</name>
</gene>
<dbReference type="InterPro" id="IPR019160">
    <property type="entry name" value="Sec3_CC"/>
</dbReference>
<evidence type="ECO:0000313" key="5">
    <source>
        <dbReference type="Proteomes" id="UP000681720"/>
    </source>
</evidence>
<dbReference type="EMBL" id="CAJOBH010290681">
    <property type="protein sequence ID" value="CAF5180763.1"/>
    <property type="molecule type" value="Genomic_DNA"/>
</dbReference>
<dbReference type="GO" id="GO:0006887">
    <property type="term" value="P:exocytosis"/>
    <property type="evidence" value="ECO:0007669"/>
    <property type="project" value="InterPro"/>
</dbReference>
<name>A0A8S2SZY4_9BILA</name>
<reference evidence="2" key="1">
    <citation type="submission" date="2021-02" db="EMBL/GenBank/DDBJ databases">
        <authorList>
            <person name="Nowell W R."/>
        </authorList>
    </citation>
    <scope>NUCLEOTIDE SEQUENCE</scope>
</reference>
<dbReference type="GO" id="GO:0000145">
    <property type="term" value="C:exocyst"/>
    <property type="evidence" value="ECO:0007669"/>
    <property type="project" value="InterPro"/>
</dbReference>
<dbReference type="EMBL" id="CAJOBH010291571">
    <property type="protein sequence ID" value="CAF5181806.1"/>
    <property type="molecule type" value="Genomic_DNA"/>
</dbReference>
<dbReference type="Proteomes" id="UP000681720">
    <property type="component" value="Unassembled WGS sequence"/>
</dbReference>
<organism evidence="2 5">
    <name type="scientific">Rotaria magnacalcarata</name>
    <dbReference type="NCBI Taxonomy" id="392030"/>
    <lineage>
        <taxon>Eukaryota</taxon>
        <taxon>Metazoa</taxon>
        <taxon>Spiralia</taxon>
        <taxon>Gnathifera</taxon>
        <taxon>Rotifera</taxon>
        <taxon>Eurotatoria</taxon>
        <taxon>Bdelloidea</taxon>
        <taxon>Philodinida</taxon>
        <taxon>Philodinidae</taxon>
        <taxon>Rotaria</taxon>
    </lineage>
</organism>
<sequence length="66" mass="7368">SLIQIETANVQKLTEALDNLLEMQDFSDDYIQLLQNSDLTNDNDRTMCIQAATLLTQALSVQLQPG</sequence>
<evidence type="ECO:0000313" key="3">
    <source>
        <dbReference type="EMBL" id="CAF5180763.1"/>
    </source>
</evidence>
<dbReference type="AlphaFoldDB" id="A0A8S2SZY4"/>
<dbReference type="Pfam" id="PF09763">
    <property type="entry name" value="Sec3_CC"/>
    <property type="match status" value="1"/>
</dbReference>
<dbReference type="EMBL" id="CAJOBJ010027335">
    <property type="protein sequence ID" value="CAF4252116.1"/>
    <property type="molecule type" value="Genomic_DNA"/>
</dbReference>